<evidence type="ECO:0000313" key="13">
    <source>
        <dbReference type="Proteomes" id="UP000715095"/>
    </source>
</evidence>
<dbReference type="InterPro" id="IPR003661">
    <property type="entry name" value="HisK_dim/P_dom"/>
</dbReference>
<dbReference type="InterPro" id="IPR005467">
    <property type="entry name" value="His_kinase_dom"/>
</dbReference>
<dbReference type="EMBL" id="JACJJC010000006">
    <property type="protein sequence ID" value="MBM6703828.1"/>
    <property type="molecule type" value="Genomic_DNA"/>
</dbReference>
<comment type="caution">
    <text evidence="12">The sequence shown here is derived from an EMBL/GenBank/DDBJ whole genome shotgun (WGS) entry which is preliminary data.</text>
</comment>
<keyword evidence="6" id="KW-0902">Two-component regulatory system</keyword>
<dbReference type="InterPro" id="IPR003594">
    <property type="entry name" value="HATPase_dom"/>
</dbReference>
<keyword evidence="4" id="KW-0808">Transferase</keyword>
<feature type="domain" description="Histidine kinase" evidence="10">
    <location>
        <begin position="250"/>
        <end position="465"/>
    </location>
</feature>
<keyword evidence="5 12" id="KW-0418">Kinase</keyword>
<organism evidence="12 13">
    <name type="scientific">Sutterella massiliensis</name>
    <dbReference type="NCBI Taxonomy" id="1816689"/>
    <lineage>
        <taxon>Bacteria</taxon>
        <taxon>Pseudomonadati</taxon>
        <taxon>Pseudomonadota</taxon>
        <taxon>Betaproteobacteria</taxon>
        <taxon>Burkholderiales</taxon>
        <taxon>Sutterellaceae</taxon>
        <taxon>Sutterella</taxon>
    </lineage>
</organism>
<dbReference type="InterPro" id="IPR011006">
    <property type="entry name" value="CheY-like_superfamily"/>
</dbReference>
<dbReference type="SMART" id="SM00388">
    <property type="entry name" value="HisKA"/>
    <property type="match status" value="1"/>
</dbReference>
<keyword evidence="9" id="KW-0472">Membrane</keyword>
<evidence type="ECO:0000256" key="1">
    <source>
        <dbReference type="ARBA" id="ARBA00000085"/>
    </source>
</evidence>
<dbReference type="RefSeq" id="WP_205102303.1">
    <property type="nucleotide sequence ID" value="NZ_JACJJC010000006.1"/>
</dbReference>
<feature type="modified residue" description="4-aspartylphosphate" evidence="7">
    <location>
        <position position="542"/>
    </location>
</feature>
<feature type="domain" description="Response regulatory" evidence="11">
    <location>
        <begin position="488"/>
        <end position="619"/>
    </location>
</feature>
<dbReference type="InterPro" id="IPR050736">
    <property type="entry name" value="Sensor_HK_Regulatory"/>
</dbReference>
<evidence type="ECO:0000256" key="2">
    <source>
        <dbReference type="ARBA" id="ARBA00012438"/>
    </source>
</evidence>
<dbReference type="SUPFAM" id="SSF52172">
    <property type="entry name" value="CheY-like"/>
    <property type="match status" value="1"/>
</dbReference>
<accession>A0ABS2DRD6</accession>
<dbReference type="CDD" id="cd00075">
    <property type="entry name" value="HATPase"/>
    <property type="match status" value="1"/>
</dbReference>
<dbReference type="Pfam" id="PF02518">
    <property type="entry name" value="HATPase_c"/>
    <property type="match status" value="1"/>
</dbReference>
<evidence type="ECO:0000259" key="10">
    <source>
        <dbReference type="PROSITE" id="PS50109"/>
    </source>
</evidence>
<dbReference type="PRINTS" id="PR00344">
    <property type="entry name" value="BCTRLSENSOR"/>
</dbReference>
<dbReference type="CDD" id="cd00082">
    <property type="entry name" value="HisKA"/>
    <property type="match status" value="1"/>
</dbReference>
<dbReference type="InterPro" id="IPR036097">
    <property type="entry name" value="HisK_dim/P_sf"/>
</dbReference>
<keyword evidence="9" id="KW-0812">Transmembrane</keyword>
<dbReference type="Proteomes" id="UP000715095">
    <property type="component" value="Unassembled WGS sequence"/>
</dbReference>
<evidence type="ECO:0000256" key="8">
    <source>
        <dbReference type="SAM" id="MobiDB-lite"/>
    </source>
</evidence>
<feature type="transmembrane region" description="Helical" evidence="9">
    <location>
        <begin position="64"/>
        <end position="86"/>
    </location>
</feature>
<reference evidence="12 13" key="1">
    <citation type="journal article" date="2021" name="Sci. Rep.">
        <title>The distribution of antibiotic resistance genes in chicken gut microbiota commensals.</title>
        <authorList>
            <person name="Juricova H."/>
            <person name="Matiasovicova J."/>
            <person name="Kubasova T."/>
            <person name="Cejkova D."/>
            <person name="Rychlik I."/>
        </authorList>
    </citation>
    <scope>NUCLEOTIDE SEQUENCE [LARGE SCALE GENOMIC DNA]</scope>
    <source>
        <strain evidence="12 13">An829</strain>
    </source>
</reference>
<sequence length="654" mass="71608">MPASRRSLISFLKNFMMLPASRSVTARTLAKLVLASMKLLPVALAAQFTGIASLLATFWHSDVSRIFLCVWAAFGLVQVYFALHFVRGFWRDRERVARVRIWIRRWTVLATCAGFIWGVAGAVFLVPVSGILQVVTIAVIVAVTFASWPVYSSWMPALTFFTLLSLAPMTISVAAQYGVSQTIMALVLLVVTVFILYSGRRLNEMMLSSILMDDENRRLVERLKREVNRTEAARRATQEESESRARFFAAANHDLRQPLQAMGIYLDILKRRATPQTAPVIEQVATTMGVISTLVEQVLEVTRMEFGRLEIHPEVIGIPALLQEVDREFRPIAEKKGLRFRVRPIDASVRTDPLMLRRALKNLITNAIRYTDKPQGEIVVAARRLGHARVSIGVYDSGPGLSKADCTKIFETFYRGAAGKASTASGFGLGLSIVKGICRQLDIGLSVGSRLGRGSVFRLVLDVSEAEQVRLFEEAPAGRSAIRPFAGTVALLEDNAFVQTAMRDALESWGSSVVSEEQPTEAFWSAVEAAAKEKSPLVLISDYNLGEGAPTGLAAAGILEKRLGRAVPAVLITAVSRDLIEGDFERDRTSGRDAPKSLPVILQKPCSAEALNEALHASLERFAETEKTETAVDTIESSGAAGVEEPDQSNGTVN</sequence>
<dbReference type="Pfam" id="PF00512">
    <property type="entry name" value="HisKA"/>
    <property type="match status" value="1"/>
</dbReference>
<dbReference type="GO" id="GO:0016301">
    <property type="term" value="F:kinase activity"/>
    <property type="evidence" value="ECO:0007669"/>
    <property type="project" value="UniProtKB-KW"/>
</dbReference>
<dbReference type="InterPro" id="IPR036890">
    <property type="entry name" value="HATPase_C_sf"/>
</dbReference>
<gene>
    <name evidence="12" type="ORF">H6A60_04940</name>
</gene>
<evidence type="ECO:0000256" key="6">
    <source>
        <dbReference type="ARBA" id="ARBA00023012"/>
    </source>
</evidence>
<dbReference type="PANTHER" id="PTHR43711:SF1">
    <property type="entry name" value="HISTIDINE KINASE 1"/>
    <property type="match status" value="1"/>
</dbReference>
<evidence type="ECO:0000256" key="7">
    <source>
        <dbReference type="PROSITE-ProRule" id="PRU00169"/>
    </source>
</evidence>
<dbReference type="Gene3D" id="1.10.287.130">
    <property type="match status" value="1"/>
</dbReference>
<keyword evidence="3 7" id="KW-0597">Phosphoprotein</keyword>
<dbReference type="SUPFAM" id="SSF47384">
    <property type="entry name" value="Homodimeric domain of signal transducing histidine kinase"/>
    <property type="match status" value="1"/>
</dbReference>
<proteinExistence type="predicted"/>
<dbReference type="PROSITE" id="PS50110">
    <property type="entry name" value="RESPONSE_REGULATORY"/>
    <property type="match status" value="1"/>
</dbReference>
<keyword evidence="9" id="KW-1133">Transmembrane helix</keyword>
<evidence type="ECO:0000256" key="3">
    <source>
        <dbReference type="ARBA" id="ARBA00022553"/>
    </source>
</evidence>
<evidence type="ECO:0000259" key="11">
    <source>
        <dbReference type="PROSITE" id="PS50110"/>
    </source>
</evidence>
<keyword evidence="13" id="KW-1185">Reference proteome</keyword>
<dbReference type="SMART" id="SM00387">
    <property type="entry name" value="HATPase_c"/>
    <property type="match status" value="1"/>
</dbReference>
<feature type="region of interest" description="Disordered" evidence="8">
    <location>
        <begin position="626"/>
        <end position="654"/>
    </location>
</feature>
<dbReference type="InterPro" id="IPR004358">
    <property type="entry name" value="Sig_transdc_His_kin-like_C"/>
</dbReference>
<name>A0ABS2DRD6_9BURK</name>
<dbReference type="InterPro" id="IPR001789">
    <property type="entry name" value="Sig_transdc_resp-reg_receiver"/>
</dbReference>
<protein>
    <recommendedName>
        <fullName evidence="2">histidine kinase</fullName>
        <ecNumber evidence="2">2.7.13.3</ecNumber>
    </recommendedName>
</protein>
<evidence type="ECO:0000256" key="5">
    <source>
        <dbReference type="ARBA" id="ARBA00022777"/>
    </source>
</evidence>
<dbReference type="SUPFAM" id="SSF55874">
    <property type="entry name" value="ATPase domain of HSP90 chaperone/DNA topoisomerase II/histidine kinase"/>
    <property type="match status" value="1"/>
</dbReference>
<evidence type="ECO:0000256" key="9">
    <source>
        <dbReference type="SAM" id="Phobius"/>
    </source>
</evidence>
<dbReference type="Gene3D" id="3.30.565.10">
    <property type="entry name" value="Histidine kinase-like ATPase, C-terminal domain"/>
    <property type="match status" value="1"/>
</dbReference>
<evidence type="ECO:0000313" key="12">
    <source>
        <dbReference type="EMBL" id="MBM6703828.1"/>
    </source>
</evidence>
<dbReference type="EC" id="2.7.13.3" evidence="2"/>
<feature type="transmembrane region" description="Helical" evidence="9">
    <location>
        <begin position="106"/>
        <end position="125"/>
    </location>
</feature>
<dbReference type="PROSITE" id="PS50109">
    <property type="entry name" value="HIS_KIN"/>
    <property type="match status" value="1"/>
</dbReference>
<dbReference type="PANTHER" id="PTHR43711">
    <property type="entry name" value="TWO-COMPONENT HISTIDINE KINASE"/>
    <property type="match status" value="1"/>
</dbReference>
<feature type="transmembrane region" description="Helical" evidence="9">
    <location>
        <begin position="183"/>
        <end position="199"/>
    </location>
</feature>
<comment type="catalytic activity">
    <reaction evidence="1">
        <text>ATP + protein L-histidine = ADP + protein N-phospho-L-histidine.</text>
        <dbReference type="EC" id="2.7.13.3"/>
    </reaction>
</comment>
<feature type="transmembrane region" description="Helical" evidence="9">
    <location>
        <begin position="131"/>
        <end position="151"/>
    </location>
</feature>
<evidence type="ECO:0000256" key="4">
    <source>
        <dbReference type="ARBA" id="ARBA00022679"/>
    </source>
</evidence>
<dbReference type="Gene3D" id="3.40.50.2300">
    <property type="match status" value="1"/>
</dbReference>